<organism evidence="4">
    <name type="scientific">marine sediment metagenome</name>
    <dbReference type="NCBI Taxonomy" id="412755"/>
    <lineage>
        <taxon>unclassified sequences</taxon>
        <taxon>metagenomes</taxon>
        <taxon>ecological metagenomes</taxon>
    </lineage>
</organism>
<dbReference type="PANTHER" id="PTHR12818:SF0">
    <property type="entry name" value="TRNA (ADENINE(37)-N6)-METHYLTRANSFERASE"/>
    <property type="match status" value="1"/>
</dbReference>
<protein>
    <recommendedName>
        <fullName evidence="3">TsaA-like domain-containing protein</fullName>
    </recommendedName>
</protein>
<comment type="similarity">
    <text evidence="2">Belongs to the tRNA methyltransferase O family.</text>
</comment>
<gene>
    <name evidence="4" type="ORF">S03H2_46574</name>
</gene>
<dbReference type="InterPro" id="IPR036414">
    <property type="entry name" value="YaeB_N_sf"/>
</dbReference>
<dbReference type="InterPro" id="IPR023370">
    <property type="entry name" value="TrmO-like_N"/>
</dbReference>
<accession>X1H5Y1</accession>
<dbReference type="InterPro" id="IPR036413">
    <property type="entry name" value="YaeB-like_sf"/>
</dbReference>
<name>X1H5Y1_9ZZZZ</name>
<evidence type="ECO:0000256" key="2">
    <source>
        <dbReference type="ARBA" id="ARBA00033753"/>
    </source>
</evidence>
<sequence length="107" mass="12545">MTQLSFKLKQIGVIRTPYTDNTPYHPVEENEGDFRVVVEPQYTDGLYKLAEFRYVYVIYFIHRIRQKLSMEVSPPWTDGMKVGVFASRLPIRPNYIGLGCVRWNPTT</sequence>
<reference evidence="4" key="1">
    <citation type="journal article" date="2014" name="Front. Microbiol.">
        <title>High frequency of phylogenetically diverse reductive dehalogenase-homologous genes in deep subseafloor sedimentary metagenomes.</title>
        <authorList>
            <person name="Kawai M."/>
            <person name="Futagami T."/>
            <person name="Toyoda A."/>
            <person name="Takaki Y."/>
            <person name="Nishi S."/>
            <person name="Hori S."/>
            <person name="Arai W."/>
            <person name="Tsubouchi T."/>
            <person name="Morono Y."/>
            <person name="Uchiyama I."/>
            <person name="Ito T."/>
            <person name="Fujiyama A."/>
            <person name="Inagaki F."/>
            <person name="Takami H."/>
        </authorList>
    </citation>
    <scope>NUCLEOTIDE SEQUENCE</scope>
    <source>
        <strain evidence="4">Expedition CK06-06</strain>
    </source>
</reference>
<proteinExistence type="inferred from homology"/>
<dbReference type="Pfam" id="PF01980">
    <property type="entry name" value="TrmO_N"/>
    <property type="match status" value="1"/>
</dbReference>
<dbReference type="InterPro" id="IPR040372">
    <property type="entry name" value="YaeB-like"/>
</dbReference>
<dbReference type="Gene3D" id="2.40.30.70">
    <property type="entry name" value="YaeB-like"/>
    <property type="match status" value="1"/>
</dbReference>
<keyword evidence="1" id="KW-0949">S-adenosyl-L-methionine</keyword>
<feature type="domain" description="TsaA-like" evidence="3">
    <location>
        <begin position="8"/>
        <end position="107"/>
    </location>
</feature>
<comment type="caution">
    <text evidence="4">The sequence shown here is derived from an EMBL/GenBank/DDBJ whole genome shotgun (WGS) entry which is preliminary data.</text>
</comment>
<dbReference type="EMBL" id="BARU01029256">
    <property type="protein sequence ID" value="GAH64812.1"/>
    <property type="molecule type" value="Genomic_DNA"/>
</dbReference>
<dbReference type="AlphaFoldDB" id="X1H5Y1"/>
<dbReference type="SUPFAM" id="SSF118196">
    <property type="entry name" value="YaeB-like"/>
    <property type="match status" value="1"/>
</dbReference>
<evidence type="ECO:0000256" key="1">
    <source>
        <dbReference type="ARBA" id="ARBA00022691"/>
    </source>
</evidence>
<dbReference type="PROSITE" id="PS51668">
    <property type="entry name" value="TSAA_2"/>
    <property type="match status" value="1"/>
</dbReference>
<evidence type="ECO:0000259" key="3">
    <source>
        <dbReference type="PROSITE" id="PS51668"/>
    </source>
</evidence>
<evidence type="ECO:0000313" key="4">
    <source>
        <dbReference type="EMBL" id="GAH64812.1"/>
    </source>
</evidence>
<dbReference type="PANTHER" id="PTHR12818">
    <property type="entry name" value="TRNA (ADENINE(37)-N6)-METHYLTRANSFERASE"/>
    <property type="match status" value="1"/>
</dbReference>